<organism evidence="1 2">
    <name type="scientific">Zootermopsis nevadensis</name>
    <name type="common">Dampwood termite</name>
    <dbReference type="NCBI Taxonomy" id="136037"/>
    <lineage>
        <taxon>Eukaryota</taxon>
        <taxon>Metazoa</taxon>
        <taxon>Ecdysozoa</taxon>
        <taxon>Arthropoda</taxon>
        <taxon>Hexapoda</taxon>
        <taxon>Insecta</taxon>
        <taxon>Pterygota</taxon>
        <taxon>Neoptera</taxon>
        <taxon>Polyneoptera</taxon>
        <taxon>Dictyoptera</taxon>
        <taxon>Blattodea</taxon>
        <taxon>Blattoidea</taxon>
        <taxon>Termitoidae</taxon>
        <taxon>Termopsidae</taxon>
        <taxon>Zootermopsis</taxon>
    </lineage>
</organism>
<gene>
    <name evidence="1" type="ORF">L798_12149</name>
</gene>
<accession>A0A067R3W0</accession>
<dbReference type="AlphaFoldDB" id="A0A067R3W0"/>
<proteinExistence type="predicted"/>
<name>A0A067R3W0_ZOONE</name>
<dbReference type="EMBL" id="KK852917">
    <property type="protein sequence ID" value="KDR13861.1"/>
    <property type="molecule type" value="Genomic_DNA"/>
</dbReference>
<reference evidence="1 2" key="1">
    <citation type="journal article" date="2014" name="Nat. Commun.">
        <title>Molecular traces of alternative social organization in a termite genome.</title>
        <authorList>
            <person name="Terrapon N."/>
            <person name="Li C."/>
            <person name="Robertson H.M."/>
            <person name="Ji L."/>
            <person name="Meng X."/>
            <person name="Booth W."/>
            <person name="Chen Z."/>
            <person name="Childers C.P."/>
            <person name="Glastad K.M."/>
            <person name="Gokhale K."/>
            <person name="Gowin J."/>
            <person name="Gronenberg W."/>
            <person name="Hermansen R.A."/>
            <person name="Hu H."/>
            <person name="Hunt B.G."/>
            <person name="Huylmans A.K."/>
            <person name="Khalil S.M."/>
            <person name="Mitchell R.D."/>
            <person name="Munoz-Torres M.C."/>
            <person name="Mustard J.A."/>
            <person name="Pan H."/>
            <person name="Reese J.T."/>
            <person name="Scharf M.E."/>
            <person name="Sun F."/>
            <person name="Vogel H."/>
            <person name="Xiao J."/>
            <person name="Yang W."/>
            <person name="Yang Z."/>
            <person name="Yang Z."/>
            <person name="Zhou J."/>
            <person name="Zhu J."/>
            <person name="Brent C.S."/>
            <person name="Elsik C.G."/>
            <person name="Goodisman M.A."/>
            <person name="Liberles D.A."/>
            <person name="Roe R.M."/>
            <person name="Vargo E.L."/>
            <person name="Vilcinskas A."/>
            <person name="Wang J."/>
            <person name="Bornberg-Bauer E."/>
            <person name="Korb J."/>
            <person name="Zhang G."/>
            <person name="Liebig J."/>
        </authorList>
    </citation>
    <scope>NUCLEOTIDE SEQUENCE [LARGE SCALE GENOMIC DNA]</scope>
    <source>
        <tissue evidence="1">Whole organism</tissue>
    </source>
</reference>
<protein>
    <submittedName>
        <fullName evidence="1">Uncharacterized protein</fullName>
    </submittedName>
</protein>
<dbReference type="Proteomes" id="UP000027135">
    <property type="component" value="Unassembled WGS sequence"/>
</dbReference>
<keyword evidence="2" id="KW-1185">Reference proteome</keyword>
<dbReference type="OrthoDB" id="8171786at2759"/>
<sequence>MSTACRYEICTNGISVQDVGIQSEVYRSCHSSSNGYYGYLPVKPYAEDYAMDTSDVGAENSIGNGTDPKNGPCINSLTNIQNGNVLSVGISIGRRKRINEEVHFTGKPKRQRQEEQESLNEKNSESSLQFIIEGCDLDLVENLLKETHGCDLYHYDACDL</sequence>
<dbReference type="InParanoid" id="A0A067R3W0"/>
<evidence type="ECO:0000313" key="1">
    <source>
        <dbReference type="EMBL" id="KDR13861.1"/>
    </source>
</evidence>
<evidence type="ECO:0000313" key="2">
    <source>
        <dbReference type="Proteomes" id="UP000027135"/>
    </source>
</evidence>